<reference evidence="2" key="2">
    <citation type="journal article" date="2021" name="PeerJ">
        <title>Extensive microbial diversity within the chicken gut microbiome revealed by metagenomics and culture.</title>
        <authorList>
            <person name="Gilroy R."/>
            <person name="Ravi A."/>
            <person name="Getino M."/>
            <person name="Pursley I."/>
            <person name="Horton D.L."/>
            <person name="Alikhan N.F."/>
            <person name="Baker D."/>
            <person name="Gharbi K."/>
            <person name="Hall N."/>
            <person name="Watson M."/>
            <person name="Adriaenssens E.M."/>
            <person name="Foster-Nyarko E."/>
            <person name="Jarju S."/>
            <person name="Secka A."/>
            <person name="Antonio M."/>
            <person name="Oren A."/>
            <person name="Chaudhuri R.R."/>
            <person name="La Ragione R."/>
            <person name="Hildebrand F."/>
            <person name="Pallen M.J."/>
        </authorList>
    </citation>
    <scope>NUCLEOTIDE SEQUENCE</scope>
    <source>
        <strain evidence="2">10532</strain>
    </source>
</reference>
<feature type="chain" id="PRO_5038889314" evidence="1">
    <location>
        <begin position="20"/>
        <end position="358"/>
    </location>
</feature>
<dbReference type="AlphaFoldDB" id="A0A9D9HNX3"/>
<dbReference type="Proteomes" id="UP000823638">
    <property type="component" value="Unassembled WGS sequence"/>
</dbReference>
<accession>A0A9D9HNX3</accession>
<evidence type="ECO:0000256" key="1">
    <source>
        <dbReference type="SAM" id="SignalP"/>
    </source>
</evidence>
<keyword evidence="1" id="KW-0732">Signal</keyword>
<proteinExistence type="predicted"/>
<gene>
    <name evidence="2" type="ORF">IAA81_02935</name>
</gene>
<organism evidence="2 3">
    <name type="scientific">Candidatus Gallitreponema excrementavium</name>
    <dbReference type="NCBI Taxonomy" id="2840840"/>
    <lineage>
        <taxon>Bacteria</taxon>
        <taxon>Pseudomonadati</taxon>
        <taxon>Spirochaetota</taxon>
        <taxon>Spirochaetia</taxon>
        <taxon>Spirochaetales</taxon>
        <taxon>Candidatus Gallitreponema</taxon>
    </lineage>
</organism>
<feature type="signal peptide" evidence="1">
    <location>
        <begin position="1"/>
        <end position="19"/>
    </location>
</feature>
<dbReference type="EMBL" id="JADIMM010000037">
    <property type="protein sequence ID" value="MBO8457168.1"/>
    <property type="molecule type" value="Genomic_DNA"/>
</dbReference>
<evidence type="ECO:0000313" key="3">
    <source>
        <dbReference type="Proteomes" id="UP000823638"/>
    </source>
</evidence>
<comment type="caution">
    <text evidence="2">The sequence shown here is derived from an EMBL/GenBank/DDBJ whole genome shotgun (WGS) entry which is preliminary data.</text>
</comment>
<name>A0A9D9HNX3_9SPIR</name>
<evidence type="ECO:0000313" key="2">
    <source>
        <dbReference type="EMBL" id="MBO8457168.1"/>
    </source>
</evidence>
<reference evidence="2" key="1">
    <citation type="submission" date="2020-10" db="EMBL/GenBank/DDBJ databases">
        <authorList>
            <person name="Gilroy R."/>
        </authorList>
    </citation>
    <scope>NUCLEOTIDE SEQUENCE</scope>
    <source>
        <strain evidence="2">10532</strain>
    </source>
</reference>
<sequence length="358" mass="40369">MKKLLFIPFLLMCFLGVYSRPRAVSLARDNIKVTVYPELCTFEIERKIPGTEKFVPVMSTIDPSTSTTTVRIGDKAYKVSDKKYFSSDLMGDENQVVLTYYYPEVLVTQIFTLVKSKNSGEFDGVNVTWRVRNLVEARVNVALRFIFDSNLGEGLGVHFSTDGHPRISSETEISGDYLDSYVLTKGRDSTLGILFKVNGFDSPERIVFANWKRLNSAYWDFTTEPGRNFSYMPYSVNDSAVAFYWPSKILEPNEEYKAALVFTGSGIETYGQSEPAENPAPVETGEVKTSVDVPVPVQGVNPGPVSVQSSQESYVDYTAMTVEEIIERLDYLLDNPQEARNSELIELEAYLNILEQRK</sequence>
<protein>
    <submittedName>
        <fullName evidence="2">Uncharacterized protein</fullName>
    </submittedName>
</protein>